<dbReference type="InterPro" id="IPR002110">
    <property type="entry name" value="Ankyrin_rpt"/>
</dbReference>
<evidence type="ECO:0000256" key="3">
    <source>
        <dbReference type="SAM" id="Phobius"/>
    </source>
</evidence>
<accession>A0A1B0C228</accession>
<dbReference type="GO" id="GO:0032580">
    <property type="term" value="C:Golgi cisterna membrane"/>
    <property type="evidence" value="ECO:0007669"/>
    <property type="project" value="TreeGrafter"/>
</dbReference>
<evidence type="ECO:0000313" key="5">
    <source>
        <dbReference type="Proteomes" id="UP000092460"/>
    </source>
</evidence>
<protein>
    <submittedName>
        <fullName evidence="4">Uncharacterized protein</fullName>
    </submittedName>
</protein>
<dbReference type="Gene3D" id="1.25.40.20">
    <property type="entry name" value="Ankyrin repeat-containing domain"/>
    <property type="match status" value="1"/>
</dbReference>
<reference evidence="5" key="1">
    <citation type="submission" date="2015-01" db="EMBL/GenBank/DDBJ databases">
        <authorList>
            <person name="Aksoy S."/>
            <person name="Warren W."/>
            <person name="Wilson R.K."/>
        </authorList>
    </citation>
    <scope>NUCLEOTIDE SEQUENCE [LARGE SCALE GENOMIC DNA]</scope>
    <source>
        <strain evidence="5">IAEA</strain>
    </source>
</reference>
<dbReference type="InterPro" id="IPR015672">
    <property type="entry name" value="GPHR/GTG"/>
</dbReference>
<dbReference type="SMART" id="SM00248">
    <property type="entry name" value="ANK"/>
    <property type="match status" value="2"/>
</dbReference>
<keyword evidence="3" id="KW-0812">Transmembrane</keyword>
<dbReference type="EMBL" id="JXJN01024308">
    <property type="status" value="NOT_ANNOTATED_CDS"/>
    <property type="molecule type" value="Genomic_DNA"/>
</dbReference>
<reference evidence="4" key="2">
    <citation type="submission" date="2020-05" db="UniProtKB">
        <authorList>
            <consortium name="EnsemblMetazoa"/>
        </authorList>
    </citation>
    <scope>IDENTIFICATION</scope>
    <source>
        <strain evidence="4">IAEA</strain>
    </source>
</reference>
<feature type="repeat" description="ANK" evidence="1">
    <location>
        <begin position="243"/>
        <end position="275"/>
    </location>
</feature>
<feature type="transmembrane region" description="Helical" evidence="3">
    <location>
        <begin position="20"/>
        <end position="43"/>
    </location>
</feature>
<dbReference type="GO" id="GO:0008308">
    <property type="term" value="F:voltage-gated monoatomic anion channel activity"/>
    <property type="evidence" value="ECO:0007669"/>
    <property type="project" value="TreeGrafter"/>
</dbReference>
<dbReference type="SUPFAM" id="SSF48403">
    <property type="entry name" value="Ankyrin repeat"/>
    <property type="match status" value="1"/>
</dbReference>
<keyword evidence="1" id="KW-0040">ANK repeat</keyword>
<evidence type="ECO:0000256" key="1">
    <source>
        <dbReference type="PROSITE-ProRule" id="PRU00023"/>
    </source>
</evidence>
<dbReference type="PROSITE" id="PS50297">
    <property type="entry name" value="ANK_REP_REGION"/>
    <property type="match status" value="1"/>
</dbReference>
<dbReference type="EnsemblMetazoa" id="GPPI047012-RA">
    <property type="protein sequence ID" value="GPPI047012-PA"/>
    <property type="gene ID" value="GPPI047012"/>
</dbReference>
<dbReference type="VEuPathDB" id="VectorBase:GPPI047012"/>
<evidence type="ECO:0000313" key="4">
    <source>
        <dbReference type="EnsemblMetazoa" id="GPPI047012-PA"/>
    </source>
</evidence>
<dbReference type="PANTHER" id="PTHR15948">
    <property type="entry name" value="G-PROTEIN COUPLED RECEPTOR 89-RELATED"/>
    <property type="match status" value="1"/>
</dbReference>
<dbReference type="AlphaFoldDB" id="A0A1B0C228"/>
<dbReference type="GO" id="GO:0051452">
    <property type="term" value="P:intracellular pH reduction"/>
    <property type="evidence" value="ECO:0007669"/>
    <property type="project" value="TreeGrafter"/>
</dbReference>
<sequence length="329" mass="37737">MFELIIFEIPGVLESSSRHFYWRLGLTLLLLTVIVVIPLHIFYSNIHSITFVKCLKLHFFISLPFHAMPEKWARIITMNCWLASLYGRRRVRYAFPLLSVCCHGRLVYSLPPRPVCIPIQTTVNMMRKDSDSEVEGETEPTDRPDGTITSSMPNAESPVITLYDLIFSNVSIDKIDEAVIKGDDKYLALLLKKEKLWSRVIFKSGTTPLHLAAAKGYSRCLIILCESANQIQLKVIINFQNNDGLSALHLTSQYGHNQCSRELLLRGANSNLCNNVKINRPVSQIDLITLERRLLLRVDMLTNKKKRMALQEHRRHKKLIKPSLDYGTY</sequence>
<dbReference type="Pfam" id="PF00023">
    <property type="entry name" value="Ank"/>
    <property type="match status" value="1"/>
</dbReference>
<organism evidence="4 5">
    <name type="scientific">Glossina palpalis gambiensis</name>
    <dbReference type="NCBI Taxonomy" id="67801"/>
    <lineage>
        <taxon>Eukaryota</taxon>
        <taxon>Metazoa</taxon>
        <taxon>Ecdysozoa</taxon>
        <taxon>Arthropoda</taxon>
        <taxon>Hexapoda</taxon>
        <taxon>Insecta</taxon>
        <taxon>Pterygota</taxon>
        <taxon>Neoptera</taxon>
        <taxon>Endopterygota</taxon>
        <taxon>Diptera</taxon>
        <taxon>Brachycera</taxon>
        <taxon>Muscomorpha</taxon>
        <taxon>Hippoboscoidea</taxon>
        <taxon>Glossinidae</taxon>
        <taxon>Glossina</taxon>
    </lineage>
</organism>
<dbReference type="InterPro" id="IPR036770">
    <property type="entry name" value="Ankyrin_rpt-contain_sf"/>
</dbReference>
<keyword evidence="3" id="KW-0472">Membrane</keyword>
<dbReference type="Pfam" id="PF13637">
    <property type="entry name" value="Ank_4"/>
    <property type="match status" value="1"/>
</dbReference>
<proteinExistence type="predicted"/>
<dbReference type="PANTHER" id="PTHR15948:SF0">
    <property type="entry name" value="GOLGI PH REGULATOR A-RELATED"/>
    <property type="match status" value="1"/>
</dbReference>
<feature type="region of interest" description="Disordered" evidence="2">
    <location>
        <begin position="127"/>
        <end position="150"/>
    </location>
</feature>
<dbReference type="PROSITE" id="PS50088">
    <property type="entry name" value="ANK_REPEAT"/>
    <property type="match status" value="1"/>
</dbReference>
<dbReference type="Proteomes" id="UP000092460">
    <property type="component" value="Unassembled WGS sequence"/>
</dbReference>
<name>A0A1B0C228_9MUSC</name>
<keyword evidence="3" id="KW-1133">Transmembrane helix</keyword>
<keyword evidence="5" id="KW-1185">Reference proteome</keyword>
<evidence type="ECO:0000256" key="2">
    <source>
        <dbReference type="SAM" id="MobiDB-lite"/>
    </source>
</evidence>